<comment type="caution">
    <text evidence="1">The sequence shown here is derived from an EMBL/GenBank/DDBJ whole genome shotgun (WGS) entry which is preliminary data.</text>
</comment>
<evidence type="ECO:0000313" key="1">
    <source>
        <dbReference type="EMBL" id="RWS09984.1"/>
    </source>
</evidence>
<dbReference type="Proteomes" id="UP000285301">
    <property type="component" value="Unassembled WGS sequence"/>
</dbReference>
<gene>
    <name evidence="1" type="ORF">B4U79_14213</name>
</gene>
<evidence type="ECO:0000313" key="2">
    <source>
        <dbReference type="Proteomes" id="UP000285301"/>
    </source>
</evidence>
<accession>A0A443R3Y1</accession>
<sequence>MKNRMYSPGYSTRAHLKNSFTSAALNLWFINF</sequence>
<keyword evidence="2" id="KW-1185">Reference proteome</keyword>
<proteinExistence type="predicted"/>
<dbReference type="EMBL" id="NCKU01002262">
    <property type="protein sequence ID" value="RWS09984.1"/>
    <property type="molecule type" value="Genomic_DNA"/>
</dbReference>
<name>A0A443R3Y1_9ACAR</name>
<organism evidence="1 2">
    <name type="scientific">Dinothrombium tinctorium</name>
    <dbReference type="NCBI Taxonomy" id="1965070"/>
    <lineage>
        <taxon>Eukaryota</taxon>
        <taxon>Metazoa</taxon>
        <taxon>Ecdysozoa</taxon>
        <taxon>Arthropoda</taxon>
        <taxon>Chelicerata</taxon>
        <taxon>Arachnida</taxon>
        <taxon>Acari</taxon>
        <taxon>Acariformes</taxon>
        <taxon>Trombidiformes</taxon>
        <taxon>Prostigmata</taxon>
        <taxon>Anystina</taxon>
        <taxon>Parasitengona</taxon>
        <taxon>Trombidioidea</taxon>
        <taxon>Trombidiidae</taxon>
        <taxon>Dinothrombium</taxon>
    </lineage>
</organism>
<protein>
    <submittedName>
        <fullName evidence="1">Uncharacterized protein</fullName>
    </submittedName>
</protein>
<dbReference type="AlphaFoldDB" id="A0A443R3Y1"/>
<reference evidence="1 2" key="1">
    <citation type="journal article" date="2018" name="Gigascience">
        <title>Genomes of trombidid mites reveal novel predicted allergens and laterally-transferred genes associated with secondary metabolism.</title>
        <authorList>
            <person name="Dong X."/>
            <person name="Chaisiri K."/>
            <person name="Xia D."/>
            <person name="Armstrong S.D."/>
            <person name="Fang Y."/>
            <person name="Donnelly M.J."/>
            <person name="Kadowaki T."/>
            <person name="McGarry J.W."/>
            <person name="Darby A.C."/>
            <person name="Makepeace B.L."/>
        </authorList>
    </citation>
    <scope>NUCLEOTIDE SEQUENCE [LARGE SCALE GENOMIC DNA]</scope>
    <source>
        <strain evidence="1">UoL-WK</strain>
    </source>
</reference>